<name>A0A9W9YV33_9CNID</name>
<comment type="caution">
    <text evidence="1">The sequence shown here is derived from an EMBL/GenBank/DDBJ whole genome shotgun (WGS) entry which is preliminary data.</text>
</comment>
<sequence>EDQGQVTRYCDASKDKLKCRRFETTVKVLNQMIPGVRKQLPAMTYPNLMTLSLTRGGLAQVNRATFNFFCYLEVSIRPFLNLASIRSSTRKSDSELLDQLIDNSSLLKPTWPYSSLPTEDSDLLLKLFVDLYFRVRKWAYLKVYKEERKVKERLAQLKQKSSAPTADLHGKDSIRKALMSSHVSSNSV</sequence>
<protein>
    <submittedName>
        <fullName evidence="1">Uncharacterized protein</fullName>
    </submittedName>
</protein>
<keyword evidence="2" id="KW-1185">Reference proteome</keyword>
<accession>A0A9W9YV33</accession>
<gene>
    <name evidence="1" type="ORF">OS493_034926</name>
</gene>
<dbReference type="OrthoDB" id="5975756at2759"/>
<evidence type="ECO:0000313" key="2">
    <source>
        <dbReference type="Proteomes" id="UP001163046"/>
    </source>
</evidence>
<evidence type="ECO:0000313" key="1">
    <source>
        <dbReference type="EMBL" id="KAJ7369982.1"/>
    </source>
</evidence>
<dbReference type="AlphaFoldDB" id="A0A9W9YV33"/>
<feature type="non-terminal residue" evidence="1">
    <location>
        <position position="1"/>
    </location>
</feature>
<dbReference type="Proteomes" id="UP001163046">
    <property type="component" value="Unassembled WGS sequence"/>
</dbReference>
<reference evidence="1" key="1">
    <citation type="submission" date="2023-01" db="EMBL/GenBank/DDBJ databases">
        <title>Genome assembly of the deep-sea coral Lophelia pertusa.</title>
        <authorList>
            <person name="Herrera S."/>
            <person name="Cordes E."/>
        </authorList>
    </citation>
    <scope>NUCLEOTIDE SEQUENCE</scope>
    <source>
        <strain evidence="1">USNM1676648</strain>
        <tissue evidence="1">Polyp</tissue>
    </source>
</reference>
<dbReference type="EMBL" id="MU826876">
    <property type="protein sequence ID" value="KAJ7369982.1"/>
    <property type="molecule type" value="Genomic_DNA"/>
</dbReference>
<proteinExistence type="predicted"/>
<organism evidence="1 2">
    <name type="scientific">Desmophyllum pertusum</name>
    <dbReference type="NCBI Taxonomy" id="174260"/>
    <lineage>
        <taxon>Eukaryota</taxon>
        <taxon>Metazoa</taxon>
        <taxon>Cnidaria</taxon>
        <taxon>Anthozoa</taxon>
        <taxon>Hexacorallia</taxon>
        <taxon>Scleractinia</taxon>
        <taxon>Caryophylliina</taxon>
        <taxon>Caryophylliidae</taxon>
        <taxon>Desmophyllum</taxon>
    </lineage>
</organism>